<evidence type="ECO:0000256" key="2">
    <source>
        <dbReference type="ARBA" id="ARBA00022618"/>
    </source>
</evidence>
<keyword evidence="3 7" id="KW-0133">Cell shape</keyword>
<dbReference type="GO" id="GO:0051301">
    <property type="term" value="P:cell division"/>
    <property type="evidence" value="ECO:0007669"/>
    <property type="project" value="UniProtKB-KW"/>
</dbReference>
<evidence type="ECO:0000259" key="11">
    <source>
        <dbReference type="Pfam" id="PF08245"/>
    </source>
</evidence>
<feature type="compositionally biased region" description="Low complexity" evidence="8">
    <location>
        <begin position="349"/>
        <end position="361"/>
    </location>
</feature>
<dbReference type="GO" id="GO:0009252">
    <property type="term" value="P:peptidoglycan biosynthetic process"/>
    <property type="evidence" value="ECO:0007669"/>
    <property type="project" value="UniProtKB-KW"/>
</dbReference>
<reference evidence="12" key="1">
    <citation type="submission" date="2024-06" db="EMBL/GenBank/DDBJ databases">
        <authorList>
            <consortium name="consrtm"/>
            <person name="Uemura M."/>
            <person name="Terahara T."/>
        </authorList>
    </citation>
    <scope>NUCLEOTIDE SEQUENCE</scope>
    <source>
        <strain evidence="12">KM77-8</strain>
    </source>
</reference>
<dbReference type="Pfam" id="PF08245">
    <property type="entry name" value="Mur_ligase_M"/>
    <property type="match status" value="1"/>
</dbReference>
<dbReference type="SUPFAM" id="SSF63418">
    <property type="entry name" value="MurE/MurF N-terminal domain"/>
    <property type="match status" value="1"/>
</dbReference>
<dbReference type="PANTHER" id="PTHR23135:SF4">
    <property type="entry name" value="UDP-N-ACETYLMURAMOYL-L-ALANYL-D-GLUTAMATE--2,6-DIAMINOPIMELATE LIGASE MURE HOMOLOG, CHLOROPLASTIC"/>
    <property type="match status" value="1"/>
</dbReference>
<feature type="domain" description="Mur ligase N-terminal catalytic" evidence="9">
    <location>
        <begin position="448"/>
        <end position="508"/>
    </location>
</feature>
<dbReference type="Gene3D" id="3.90.190.20">
    <property type="entry name" value="Mur ligase, C-terminal domain"/>
    <property type="match status" value="1"/>
</dbReference>
<dbReference type="GO" id="GO:0071555">
    <property type="term" value="P:cell wall organization"/>
    <property type="evidence" value="ECO:0007669"/>
    <property type="project" value="UniProtKB-KW"/>
</dbReference>
<keyword evidence="5 7" id="KW-0131">Cell cycle</keyword>
<dbReference type="EMBL" id="AP035768">
    <property type="protein sequence ID" value="BFO20744.1"/>
    <property type="molecule type" value="Genomic_DNA"/>
</dbReference>
<evidence type="ECO:0000256" key="5">
    <source>
        <dbReference type="ARBA" id="ARBA00023306"/>
    </source>
</evidence>
<accession>A0AAT9HSX6</accession>
<dbReference type="Gene3D" id="3.40.1390.10">
    <property type="entry name" value="MurE/MurF, N-terminal domain"/>
    <property type="match status" value="1"/>
</dbReference>
<dbReference type="AlphaFoldDB" id="A0AAT9HSX6"/>
<evidence type="ECO:0000259" key="9">
    <source>
        <dbReference type="Pfam" id="PF01225"/>
    </source>
</evidence>
<dbReference type="GO" id="GO:0016881">
    <property type="term" value="F:acid-amino acid ligase activity"/>
    <property type="evidence" value="ECO:0007669"/>
    <property type="project" value="InterPro"/>
</dbReference>
<dbReference type="InterPro" id="IPR000713">
    <property type="entry name" value="Mur_ligase_N"/>
</dbReference>
<evidence type="ECO:0000259" key="10">
    <source>
        <dbReference type="Pfam" id="PF02875"/>
    </source>
</evidence>
<evidence type="ECO:0000256" key="8">
    <source>
        <dbReference type="SAM" id="MobiDB-lite"/>
    </source>
</evidence>
<keyword evidence="2 7" id="KW-0132">Cell division</keyword>
<dbReference type="PANTHER" id="PTHR23135">
    <property type="entry name" value="MUR LIGASE FAMILY MEMBER"/>
    <property type="match status" value="1"/>
</dbReference>
<evidence type="ECO:0008006" key="13">
    <source>
        <dbReference type="Google" id="ProtNLM"/>
    </source>
</evidence>
<dbReference type="SUPFAM" id="SSF53244">
    <property type="entry name" value="MurD-like peptide ligases, peptide-binding domain"/>
    <property type="match status" value="1"/>
</dbReference>
<dbReference type="InterPro" id="IPR004101">
    <property type="entry name" value="Mur_ligase_C"/>
</dbReference>
<dbReference type="Gene3D" id="3.40.1190.10">
    <property type="entry name" value="Mur-like, catalytic domain"/>
    <property type="match status" value="2"/>
</dbReference>
<reference evidence="12" key="2">
    <citation type="submission" date="2024-07" db="EMBL/GenBank/DDBJ databases">
        <title>Streptomyces haneummycinica sp. nov., a new antibiotic-producing actinobacterium isolated from marine sediment.</title>
        <authorList>
            <person name="Uemura M."/>
            <person name="Hamada M."/>
            <person name="Hirano S."/>
            <person name="Kobayashi K."/>
            <person name="Ohshiro T."/>
            <person name="Kobayashi T."/>
            <person name="Terahara T."/>
        </authorList>
    </citation>
    <scope>NUCLEOTIDE SEQUENCE</scope>
    <source>
        <strain evidence="12">KM77-8</strain>
    </source>
</reference>
<feature type="region of interest" description="Disordered" evidence="8">
    <location>
        <begin position="545"/>
        <end position="574"/>
    </location>
</feature>
<proteinExistence type="inferred from homology"/>
<protein>
    <recommendedName>
        <fullName evidence="13">UDP-N-acetylmuramoyl-L-alanyl-D-glutamate--2,6-diaminopimelate ligase</fullName>
    </recommendedName>
</protein>
<dbReference type="Pfam" id="PF02875">
    <property type="entry name" value="Mur_ligase_C"/>
    <property type="match status" value="1"/>
</dbReference>
<organism evidence="12">
    <name type="scientific">Streptomyces haneummycinicus</name>
    <dbReference type="NCBI Taxonomy" id="3074435"/>
    <lineage>
        <taxon>Bacteria</taxon>
        <taxon>Bacillati</taxon>
        <taxon>Actinomycetota</taxon>
        <taxon>Actinomycetes</taxon>
        <taxon>Kitasatosporales</taxon>
        <taxon>Streptomycetaceae</taxon>
        <taxon>Streptomyces</taxon>
    </lineage>
</organism>
<keyword evidence="6 7" id="KW-0961">Cell wall biogenesis/degradation</keyword>
<keyword evidence="4 7" id="KW-0573">Peptidoglycan synthesis</keyword>
<gene>
    <name evidence="12" type="ORF">SHKM778_71320</name>
</gene>
<evidence type="ECO:0000256" key="1">
    <source>
        <dbReference type="ARBA" id="ARBA00005898"/>
    </source>
</evidence>
<feature type="domain" description="Mur ligase central" evidence="11">
    <location>
        <begin position="29"/>
        <end position="229"/>
    </location>
</feature>
<comment type="subcellular location">
    <subcellularLocation>
        <location evidence="7">Cytoplasm</location>
    </subcellularLocation>
</comment>
<evidence type="ECO:0000256" key="6">
    <source>
        <dbReference type="ARBA" id="ARBA00023316"/>
    </source>
</evidence>
<dbReference type="GO" id="GO:0005737">
    <property type="term" value="C:cytoplasm"/>
    <property type="evidence" value="ECO:0007669"/>
    <property type="project" value="UniProtKB-SubCell"/>
</dbReference>
<evidence type="ECO:0000313" key="12">
    <source>
        <dbReference type="EMBL" id="BFO20744.1"/>
    </source>
</evidence>
<dbReference type="InterPro" id="IPR005761">
    <property type="entry name" value="UDP-N-AcMur-Glu-dNH2Pim_ligase"/>
</dbReference>
<feature type="domain" description="Mur ligase C-terminal" evidence="10">
    <location>
        <begin position="252"/>
        <end position="334"/>
    </location>
</feature>
<sequence>MADDPRATMGELAATIYGHPGRDLLQIGITGTSGKTTTAYLVEGGLKTVRSTGLIGTVEMRIGDERIKSERTTPEATDLQALFAVMRERGTEAVAMEVSSHALVLGRVDGCVFDIAVFTNLSPEHMEFHSGMEDYFQAKAQLFTPERSRLGVVNADDEYGRRLAKEAGVPVVTFSAEGHPDADWRAEDVEVGPMDSTFTVIGPKGERISARAPLPGTFNVANTLSAIVALAAAGLDPQAAADGVAAVPGVPGRLERVDAGQPYLAVVDYAHKTDAVESVLRALRKVTEGRVHVVLGCGGDRDKTKRVPMGAAAARLADTAVLTSDNPRSEDPSRSSPPCSTAPPPCPPTSGARCRSSRTGPPRSPPPSTGRGPATRCWSPARAMSRDRTSPGWCVPSTTVRCSGKPSRKPRDELVIALSLAEIAEVVGGQTHDIPDPSVQVTGPVVRDSREAGPGSLFAAFVGERVDGHDYAAQVVGAGAVAVLASRPVGVPAIVVDDVQAALGALARHVVARLGTTLVALTGSAGKTSTKDLIAQVLRRKAPTVFTPARSTTRSGCRSPRSPPPRRPGSSCWRWERAESAISATSPV</sequence>
<comment type="similarity">
    <text evidence="1">Belongs to the MurCDEF family. MurE subfamily.</text>
</comment>
<dbReference type="GO" id="GO:0005524">
    <property type="term" value="F:ATP binding"/>
    <property type="evidence" value="ECO:0007669"/>
    <property type="project" value="InterPro"/>
</dbReference>
<comment type="pathway">
    <text evidence="7">Cell wall biogenesis; peptidoglycan biosynthesis.</text>
</comment>
<dbReference type="GO" id="GO:0008360">
    <property type="term" value="P:regulation of cell shape"/>
    <property type="evidence" value="ECO:0007669"/>
    <property type="project" value="UniProtKB-KW"/>
</dbReference>
<dbReference type="NCBIfam" id="TIGR01085">
    <property type="entry name" value="murE"/>
    <property type="match status" value="1"/>
</dbReference>
<name>A0AAT9HSX6_9ACTN</name>
<evidence type="ECO:0000256" key="7">
    <source>
        <dbReference type="RuleBase" id="RU004135"/>
    </source>
</evidence>
<dbReference type="InterPro" id="IPR036615">
    <property type="entry name" value="Mur_ligase_C_dom_sf"/>
</dbReference>
<dbReference type="Pfam" id="PF01225">
    <property type="entry name" value="Mur_ligase"/>
    <property type="match status" value="1"/>
</dbReference>
<evidence type="ECO:0000256" key="4">
    <source>
        <dbReference type="ARBA" id="ARBA00022984"/>
    </source>
</evidence>
<dbReference type="SUPFAM" id="SSF53623">
    <property type="entry name" value="MurD-like peptide ligases, catalytic domain"/>
    <property type="match status" value="2"/>
</dbReference>
<feature type="compositionally biased region" description="Low complexity" evidence="8">
    <location>
        <begin position="550"/>
        <end position="560"/>
    </location>
</feature>
<evidence type="ECO:0000256" key="3">
    <source>
        <dbReference type="ARBA" id="ARBA00022960"/>
    </source>
</evidence>
<feature type="region of interest" description="Disordered" evidence="8">
    <location>
        <begin position="319"/>
        <end position="396"/>
    </location>
</feature>
<dbReference type="InterPro" id="IPR036565">
    <property type="entry name" value="Mur-like_cat_sf"/>
</dbReference>
<dbReference type="InterPro" id="IPR013221">
    <property type="entry name" value="Mur_ligase_cen"/>
</dbReference>
<dbReference type="InterPro" id="IPR035911">
    <property type="entry name" value="MurE/MurF_N"/>
</dbReference>